<evidence type="ECO:0000313" key="1">
    <source>
        <dbReference type="EMBL" id="SDG75976.1"/>
    </source>
</evidence>
<evidence type="ECO:0000313" key="2">
    <source>
        <dbReference type="EMBL" id="SDG87215.1"/>
    </source>
</evidence>
<accession>A0A1G7XSK7</accession>
<dbReference type="AlphaFoldDB" id="A0A1G7XSK7"/>
<reference evidence="3" key="1">
    <citation type="submission" date="2016-10" db="EMBL/GenBank/DDBJ databases">
        <authorList>
            <person name="Varghese N."/>
            <person name="Submissions S."/>
        </authorList>
    </citation>
    <scope>NUCLEOTIDE SEQUENCE [LARGE SCALE GENOMIC DNA]</scope>
    <source>
        <strain evidence="3">CGMCC 1.10228</strain>
    </source>
</reference>
<gene>
    <name evidence="1" type="ORF">SAMN04488136_102197</name>
    <name evidence="2" type="ORF">SAMN04488136_1041</name>
</gene>
<reference evidence="2 3" key="2">
    <citation type="submission" date="2016-10" db="EMBL/GenBank/DDBJ databases">
        <authorList>
            <person name="de Groot N.N."/>
        </authorList>
    </citation>
    <scope>NUCLEOTIDE SEQUENCE [LARGE SCALE GENOMIC DNA]</scope>
    <source>
        <strain evidence="2 3">CGMCC 1.10228</strain>
    </source>
</reference>
<dbReference type="RefSeq" id="WP_093269264.1">
    <property type="nucleotide sequence ID" value="NZ_FNDD01000002.1"/>
</dbReference>
<dbReference type="EMBL" id="FNDD01000002">
    <property type="protein sequence ID" value="SDG75976.1"/>
    <property type="molecule type" value="Genomic_DNA"/>
</dbReference>
<proteinExistence type="predicted"/>
<sequence>MSYPQSSVLGDIPCVLICMMRFTCTALFVFCECAPVPFAGSKGTKKKPFACLSLVGTVIGASCADNLKIHP</sequence>
<name>A0A1G7XSK7_9VIBR</name>
<dbReference type="EMBL" id="FNDD01000004">
    <property type="protein sequence ID" value="SDG87215.1"/>
    <property type="molecule type" value="Genomic_DNA"/>
</dbReference>
<keyword evidence="3" id="KW-1185">Reference proteome</keyword>
<evidence type="ECO:0000313" key="3">
    <source>
        <dbReference type="Proteomes" id="UP000198854"/>
    </source>
</evidence>
<organism evidence="2 3">
    <name type="scientific">Vibrio xiamenensis</name>
    <dbReference type="NCBI Taxonomy" id="861298"/>
    <lineage>
        <taxon>Bacteria</taxon>
        <taxon>Pseudomonadati</taxon>
        <taxon>Pseudomonadota</taxon>
        <taxon>Gammaproteobacteria</taxon>
        <taxon>Vibrionales</taxon>
        <taxon>Vibrionaceae</taxon>
        <taxon>Vibrio</taxon>
    </lineage>
</organism>
<dbReference type="Proteomes" id="UP000198854">
    <property type="component" value="Unassembled WGS sequence"/>
</dbReference>
<protein>
    <submittedName>
        <fullName evidence="2">Uncharacterized protein</fullName>
    </submittedName>
</protein>